<evidence type="ECO:0000313" key="1">
    <source>
        <dbReference type="EMBL" id="CAJ1948247.1"/>
    </source>
</evidence>
<sequence length="268" mass="29819">MNHVPTLIRSNNSRRRTSLVSEITFDDDDFLSGEISYGSTGSKCDGSKCDHKWSAGTQPCHAVLESRRIFILTSMPHSTSLAMPERKCSTNRLSDRPVEDANNVTLKPLRSKHQEENPTDKFWRSKRLLLSQLPGALAPGSKDRMPNAKWDLGVTGSGLEVKESLSSGCSSDGRQSCPNRKFFSKVRTSFSRRISACGPSVELRKPIRRRSKDRDLEETSDLARNMIPTPIMPIFPLPGRSSFVLSKKHSIASPHKGEGACHLMPPCR</sequence>
<name>A0AAD2FPB7_9STRA</name>
<accession>A0AAD2FPB7</accession>
<dbReference type="EMBL" id="CAKOGP040001747">
    <property type="protein sequence ID" value="CAJ1948247.1"/>
    <property type="molecule type" value="Genomic_DNA"/>
</dbReference>
<proteinExistence type="predicted"/>
<protein>
    <submittedName>
        <fullName evidence="1">Uncharacterized protein</fullName>
    </submittedName>
</protein>
<keyword evidence="2" id="KW-1185">Reference proteome</keyword>
<dbReference type="AlphaFoldDB" id="A0AAD2FPB7"/>
<organism evidence="1 2">
    <name type="scientific">Cylindrotheca closterium</name>
    <dbReference type="NCBI Taxonomy" id="2856"/>
    <lineage>
        <taxon>Eukaryota</taxon>
        <taxon>Sar</taxon>
        <taxon>Stramenopiles</taxon>
        <taxon>Ochrophyta</taxon>
        <taxon>Bacillariophyta</taxon>
        <taxon>Bacillariophyceae</taxon>
        <taxon>Bacillariophycidae</taxon>
        <taxon>Bacillariales</taxon>
        <taxon>Bacillariaceae</taxon>
        <taxon>Cylindrotheca</taxon>
    </lineage>
</organism>
<evidence type="ECO:0000313" key="2">
    <source>
        <dbReference type="Proteomes" id="UP001295423"/>
    </source>
</evidence>
<comment type="caution">
    <text evidence="1">The sequence shown here is derived from an EMBL/GenBank/DDBJ whole genome shotgun (WGS) entry which is preliminary data.</text>
</comment>
<gene>
    <name evidence="1" type="ORF">CYCCA115_LOCUS11521</name>
</gene>
<reference evidence="1" key="1">
    <citation type="submission" date="2023-08" db="EMBL/GenBank/DDBJ databases">
        <authorList>
            <person name="Audoor S."/>
            <person name="Bilcke G."/>
        </authorList>
    </citation>
    <scope>NUCLEOTIDE SEQUENCE</scope>
</reference>
<dbReference type="Proteomes" id="UP001295423">
    <property type="component" value="Unassembled WGS sequence"/>
</dbReference>